<evidence type="ECO:0000256" key="1">
    <source>
        <dbReference type="ARBA" id="ARBA00004651"/>
    </source>
</evidence>
<dbReference type="EMBL" id="BJFL01000023">
    <property type="protein sequence ID" value="GDY32346.1"/>
    <property type="molecule type" value="Genomic_DNA"/>
</dbReference>
<reference evidence="13" key="1">
    <citation type="submission" date="2019-04" db="EMBL/GenBank/DDBJ databases">
        <title>Draft genome sequence of Pseudonocardiaceae bacterium SL3-2-4.</title>
        <authorList>
            <person name="Ningsih F."/>
            <person name="Yokota A."/>
            <person name="Sakai Y."/>
            <person name="Nanatani K."/>
            <person name="Yabe S."/>
            <person name="Oetari A."/>
            <person name="Sjamsuridzal W."/>
        </authorList>
    </citation>
    <scope>NUCLEOTIDE SEQUENCE [LARGE SCALE GENOMIC DNA]</scope>
    <source>
        <strain evidence="13">SL3-2-4</strain>
    </source>
</reference>
<proteinExistence type="inferred from homology"/>
<organism evidence="12 13">
    <name type="scientific">Gandjariella thermophila</name>
    <dbReference type="NCBI Taxonomy" id="1931992"/>
    <lineage>
        <taxon>Bacteria</taxon>
        <taxon>Bacillati</taxon>
        <taxon>Actinomycetota</taxon>
        <taxon>Actinomycetes</taxon>
        <taxon>Pseudonocardiales</taxon>
        <taxon>Pseudonocardiaceae</taxon>
        <taxon>Gandjariella</taxon>
    </lineage>
</organism>
<feature type="domain" description="Mechanosensitive ion channel MscS C-terminal" evidence="10">
    <location>
        <begin position="216"/>
        <end position="302"/>
    </location>
</feature>
<feature type="transmembrane region" description="Helical" evidence="8">
    <location>
        <begin position="96"/>
        <end position="115"/>
    </location>
</feature>
<evidence type="ECO:0000256" key="4">
    <source>
        <dbReference type="ARBA" id="ARBA00022692"/>
    </source>
</evidence>
<dbReference type="SUPFAM" id="SSF82689">
    <property type="entry name" value="Mechanosensitive channel protein MscS (YggB), C-terminal domain"/>
    <property type="match status" value="1"/>
</dbReference>
<feature type="domain" description="Mechanosensitive ion channel MscS" evidence="9">
    <location>
        <begin position="145"/>
        <end position="202"/>
    </location>
</feature>
<protein>
    <submittedName>
        <fullName evidence="12">Mechanosensitive ion channel protein MscS</fullName>
    </submittedName>
</protein>
<dbReference type="Pfam" id="PF00924">
    <property type="entry name" value="MS_channel_2nd"/>
    <property type="match status" value="1"/>
</dbReference>
<dbReference type="Gene3D" id="3.30.70.100">
    <property type="match status" value="1"/>
</dbReference>
<dbReference type="InterPro" id="IPR011014">
    <property type="entry name" value="MscS_channel_TM-2"/>
</dbReference>
<dbReference type="AlphaFoldDB" id="A0A4D4JD77"/>
<dbReference type="FunFam" id="1.10.287.1260:FF:000005">
    <property type="entry name" value="Mechanosensitive ion channel family protein"/>
    <property type="match status" value="1"/>
</dbReference>
<keyword evidence="6 8" id="KW-0472">Membrane</keyword>
<dbReference type="GO" id="GO:0005886">
    <property type="term" value="C:plasma membrane"/>
    <property type="evidence" value="ECO:0007669"/>
    <property type="project" value="UniProtKB-SubCell"/>
</dbReference>
<evidence type="ECO:0000256" key="8">
    <source>
        <dbReference type="SAM" id="Phobius"/>
    </source>
</evidence>
<dbReference type="InterPro" id="IPR010920">
    <property type="entry name" value="LSM_dom_sf"/>
</dbReference>
<evidence type="ECO:0000256" key="3">
    <source>
        <dbReference type="ARBA" id="ARBA00022475"/>
    </source>
</evidence>
<dbReference type="PANTHER" id="PTHR30460:SF0">
    <property type="entry name" value="MODERATE CONDUCTANCE MECHANOSENSITIVE CHANNEL YBIO"/>
    <property type="match status" value="1"/>
</dbReference>
<dbReference type="InterPro" id="IPR049278">
    <property type="entry name" value="MS_channel_C"/>
</dbReference>
<accession>A0A4D4JD77</accession>
<feature type="transmembrane region" description="Helical" evidence="8">
    <location>
        <begin position="26"/>
        <end position="50"/>
    </location>
</feature>
<feature type="domain" description="Mechanosensitive ion channel transmembrane helices 2/3" evidence="11">
    <location>
        <begin position="104"/>
        <end position="144"/>
    </location>
</feature>
<dbReference type="Gene3D" id="1.10.287.1260">
    <property type="match status" value="1"/>
</dbReference>
<dbReference type="InterPro" id="IPR049142">
    <property type="entry name" value="MS_channel_1st"/>
</dbReference>
<evidence type="ECO:0000256" key="2">
    <source>
        <dbReference type="ARBA" id="ARBA00008017"/>
    </source>
</evidence>
<dbReference type="GO" id="GO:0008381">
    <property type="term" value="F:mechanosensitive monoatomic ion channel activity"/>
    <property type="evidence" value="ECO:0007669"/>
    <property type="project" value="InterPro"/>
</dbReference>
<dbReference type="Gene3D" id="2.30.30.60">
    <property type="match status" value="1"/>
</dbReference>
<dbReference type="FunFam" id="2.30.30.60:FF:000001">
    <property type="entry name" value="MscS Mechanosensitive ion channel"/>
    <property type="match status" value="1"/>
</dbReference>
<evidence type="ECO:0000313" key="13">
    <source>
        <dbReference type="Proteomes" id="UP000298860"/>
    </source>
</evidence>
<sequence length="346" mass="36970">MIDLPRDPLGNPQLAAQWLADNWLNILLGLGKIAGNIAIIVVVAFVVRYLTHRAIDRFTRGASEDRVPMLLRPLRERAPEALGPLISERRAQRARTIGSVLKSLTSFVVYGLAFIEALRELGIDLGPILASVGVVGVALGFGAQNLVKDFISGVFMMLEDQYGVGDVVDLGPAKGTIESVGLRVTTLRDINGTVWYVRNGTVQRVGNSSQGFAFAVVDVPLAYSVNLEKANHVLGTVAEQASRDEDLAKDVIEPAEVLGVEKVTAESITLRLTAKVRPGRQWAVQRKLRARIMAALDEAGIEPPLGRPPLLNGSSSAATPAVPAAPAGGAPAEEEEDDMESLQPGH</sequence>
<evidence type="ECO:0000313" key="12">
    <source>
        <dbReference type="EMBL" id="GDY32346.1"/>
    </source>
</evidence>
<dbReference type="OrthoDB" id="4638917at2"/>
<dbReference type="Pfam" id="PF21082">
    <property type="entry name" value="MS_channel_3rd"/>
    <property type="match status" value="1"/>
</dbReference>
<dbReference type="InterPro" id="IPR023408">
    <property type="entry name" value="MscS_beta-dom_sf"/>
</dbReference>
<keyword evidence="5 8" id="KW-1133">Transmembrane helix</keyword>
<evidence type="ECO:0000259" key="11">
    <source>
        <dbReference type="Pfam" id="PF21088"/>
    </source>
</evidence>
<keyword evidence="3" id="KW-1003">Cell membrane</keyword>
<evidence type="ECO:0000256" key="7">
    <source>
        <dbReference type="SAM" id="MobiDB-lite"/>
    </source>
</evidence>
<gene>
    <name evidence="12" type="ORF">GTS_39790</name>
</gene>
<name>A0A4D4JD77_9PSEU</name>
<feature type="transmembrane region" description="Helical" evidence="8">
    <location>
        <begin position="127"/>
        <end position="147"/>
    </location>
</feature>
<dbReference type="Pfam" id="PF21088">
    <property type="entry name" value="MS_channel_1st"/>
    <property type="match status" value="1"/>
</dbReference>
<dbReference type="PANTHER" id="PTHR30460">
    <property type="entry name" value="MODERATE CONDUCTANCE MECHANOSENSITIVE CHANNEL YBIO"/>
    <property type="match status" value="1"/>
</dbReference>
<evidence type="ECO:0000259" key="10">
    <source>
        <dbReference type="Pfam" id="PF21082"/>
    </source>
</evidence>
<comment type="similarity">
    <text evidence="2">Belongs to the MscS (TC 1.A.23) family.</text>
</comment>
<evidence type="ECO:0000256" key="6">
    <source>
        <dbReference type="ARBA" id="ARBA00023136"/>
    </source>
</evidence>
<dbReference type="SUPFAM" id="SSF82861">
    <property type="entry name" value="Mechanosensitive channel protein MscS (YggB), transmembrane region"/>
    <property type="match status" value="1"/>
</dbReference>
<comment type="subcellular location">
    <subcellularLocation>
        <location evidence="1">Cell membrane</location>
        <topology evidence="1">Multi-pass membrane protein</topology>
    </subcellularLocation>
</comment>
<feature type="region of interest" description="Disordered" evidence="7">
    <location>
        <begin position="303"/>
        <end position="346"/>
    </location>
</feature>
<evidence type="ECO:0000259" key="9">
    <source>
        <dbReference type="Pfam" id="PF00924"/>
    </source>
</evidence>
<dbReference type="InterPro" id="IPR045276">
    <property type="entry name" value="YbiO_bact"/>
</dbReference>
<keyword evidence="13" id="KW-1185">Reference proteome</keyword>
<comment type="caution">
    <text evidence="12">The sequence shown here is derived from an EMBL/GenBank/DDBJ whole genome shotgun (WGS) entry which is preliminary data.</text>
</comment>
<dbReference type="Proteomes" id="UP000298860">
    <property type="component" value="Unassembled WGS sequence"/>
</dbReference>
<dbReference type="InterPro" id="IPR011066">
    <property type="entry name" value="MscS_channel_C_sf"/>
</dbReference>
<keyword evidence="4 8" id="KW-0812">Transmembrane</keyword>
<dbReference type="InterPro" id="IPR006685">
    <property type="entry name" value="MscS_channel_2nd"/>
</dbReference>
<feature type="compositionally biased region" description="Low complexity" evidence="7">
    <location>
        <begin position="313"/>
        <end position="331"/>
    </location>
</feature>
<evidence type="ECO:0000256" key="5">
    <source>
        <dbReference type="ARBA" id="ARBA00022989"/>
    </source>
</evidence>
<dbReference type="SUPFAM" id="SSF50182">
    <property type="entry name" value="Sm-like ribonucleoproteins"/>
    <property type="match status" value="1"/>
</dbReference>